<gene>
    <name evidence="2" type="ORF">K1X15_10130</name>
</gene>
<organism evidence="2 3">
    <name type="scientific">Devosia salina</name>
    <dbReference type="NCBI Taxonomy" id="2860336"/>
    <lineage>
        <taxon>Bacteria</taxon>
        <taxon>Pseudomonadati</taxon>
        <taxon>Pseudomonadota</taxon>
        <taxon>Alphaproteobacteria</taxon>
        <taxon>Hyphomicrobiales</taxon>
        <taxon>Devosiaceae</taxon>
        <taxon>Devosia</taxon>
    </lineage>
</organism>
<evidence type="ECO:0000313" key="3">
    <source>
        <dbReference type="Proteomes" id="UP000825799"/>
    </source>
</evidence>
<dbReference type="RefSeq" id="WP_220307312.1">
    <property type="nucleotide sequence ID" value="NZ_CP080590.1"/>
</dbReference>
<protein>
    <submittedName>
        <fullName evidence="2">Uncharacterized protein</fullName>
    </submittedName>
</protein>
<dbReference type="Proteomes" id="UP000825799">
    <property type="component" value="Chromosome"/>
</dbReference>
<sequence>MSNGELSNFELEGRLSAQRQVLAWVLGRTVSSPEALADLKAHIDQSVPPRDHQEDPGAVPDSGYAALTAAGFEIRLLLEPLELKLGHERGAEGEHNRTCRDGSTGDVRDHDR</sequence>
<proteinExistence type="predicted"/>
<name>A0ABX8WPZ3_9HYPH</name>
<feature type="region of interest" description="Disordered" evidence="1">
    <location>
        <begin position="41"/>
        <end position="61"/>
    </location>
</feature>
<keyword evidence="3" id="KW-1185">Reference proteome</keyword>
<feature type="compositionally biased region" description="Basic and acidic residues" evidence="1">
    <location>
        <begin position="88"/>
        <end position="100"/>
    </location>
</feature>
<evidence type="ECO:0000313" key="2">
    <source>
        <dbReference type="EMBL" id="QYO78860.1"/>
    </source>
</evidence>
<feature type="compositionally biased region" description="Basic and acidic residues" evidence="1">
    <location>
        <begin position="41"/>
        <end position="55"/>
    </location>
</feature>
<reference evidence="2 3" key="1">
    <citation type="submission" date="2021-08" db="EMBL/GenBank/DDBJ databases">
        <title>Devosia salina sp. nov., isolated from the South China Sea sediment.</title>
        <authorList>
            <person name="Zhou Z."/>
        </authorList>
    </citation>
    <scope>NUCLEOTIDE SEQUENCE [LARGE SCALE GENOMIC DNA]</scope>
    <source>
        <strain evidence="2 3">SCS-3</strain>
    </source>
</reference>
<dbReference type="EMBL" id="CP080590">
    <property type="protein sequence ID" value="QYO78860.1"/>
    <property type="molecule type" value="Genomic_DNA"/>
</dbReference>
<feature type="region of interest" description="Disordered" evidence="1">
    <location>
        <begin position="88"/>
        <end position="112"/>
    </location>
</feature>
<accession>A0ABX8WPZ3</accession>
<evidence type="ECO:0000256" key="1">
    <source>
        <dbReference type="SAM" id="MobiDB-lite"/>
    </source>
</evidence>